<dbReference type="EMBL" id="JAACFV010000002">
    <property type="protein sequence ID" value="KAF7514074.1"/>
    <property type="molecule type" value="Genomic_DNA"/>
</dbReference>
<protein>
    <recommendedName>
        <fullName evidence="6">Ankyrin repeat-containing protein</fullName>
    </recommendedName>
</protein>
<dbReference type="Gene3D" id="1.25.40.20">
    <property type="entry name" value="Ankyrin repeat-containing domain"/>
    <property type="match status" value="1"/>
</dbReference>
<evidence type="ECO:0008006" key="6">
    <source>
        <dbReference type="Google" id="ProtNLM"/>
    </source>
</evidence>
<evidence type="ECO:0000256" key="1">
    <source>
        <dbReference type="ARBA" id="ARBA00022737"/>
    </source>
</evidence>
<dbReference type="InterPro" id="IPR002110">
    <property type="entry name" value="Ankyrin_rpt"/>
</dbReference>
<dbReference type="SMART" id="SM00248">
    <property type="entry name" value="ANK"/>
    <property type="match status" value="3"/>
</dbReference>
<evidence type="ECO:0000313" key="5">
    <source>
        <dbReference type="Proteomes" id="UP000606974"/>
    </source>
</evidence>
<organism evidence="4 5">
    <name type="scientific">Endocarpon pusillum</name>
    <dbReference type="NCBI Taxonomy" id="364733"/>
    <lineage>
        <taxon>Eukaryota</taxon>
        <taxon>Fungi</taxon>
        <taxon>Dikarya</taxon>
        <taxon>Ascomycota</taxon>
        <taxon>Pezizomycotina</taxon>
        <taxon>Eurotiomycetes</taxon>
        <taxon>Chaetothyriomycetidae</taxon>
        <taxon>Verrucariales</taxon>
        <taxon>Verrucariaceae</taxon>
        <taxon>Endocarpon</taxon>
    </lineage>
</organism>
<dbReference type="SUPFAM" id="SSF48403">
    <property type="entry name" value="Ankyrin repeat"/>
    <property type="match status" value="1"/>
</dbReference>
<comment type="caution">
    <text evidence="4">The sequence shown here is derived from an EMBL/GenBank/DDBJ whole genome shotgun (WGS) entry which is preliminary data.</text>
</comment>
<dbReference type="InterPro" id="IPR036770">
    <property type="entry name" value="Ankyrin_rpt-contain_sf"/>
</dbReference>
<keyword evidence="1" id="KW-0677">Repeat</keyword>
<dbReference type="Proteomes" id="UP000606974">
    <property type="component" value="Unassembled WGS sequence"/>
</dbReference>
<proteinExistence type="predicted"/>
<dbReference type="PANTHER" id="PTHR24171">
    <property type="entry name" value="ANKYRIN REPEAT DOMAIN-CONTAINING PROTEIN 39-RELATED"/>
    <property type="match status" value="1"/>
</dbReference>
<dbReference type="OrthoDB" id="366390at2759"/>
<evidence type="ECO:0000256" key="2">
    <source>
        <dbReference type="ARBA" id="ARBA00023043"/>
    </source>
</evidence>
<dbReference type="AlphaFoldDB" id="A0A8H7E890"/>
<dbReference type="GO" id="GO:0085020">
    <property type="term" value="P:protein K6-linked ubiquitination"/>
    <property type="evidence" value="ECO:0007669"/>
    <property type="project" value="TreeGrafter"/>
</dbReference>
<dbReference type="Pfam" id="PF12796">
    <property type="entry name" value="Ank_2"/>
    <property type="match status" value="1"/>
</dbReference>
<reference evidence="4" key="1">
    <citation type="submission" date="2020-02" db="EMBL/GenBank/DDBJ databases">
        <authorList>
            <person name="Palmer J.M."/>
        </authorList>
    </citation>
    <scope>NUCLEOTIDE SEQUENCE</scope>
    <source>
        <strain evidence="4">EPUS1.4</strain>
        <tissue evidence="4">Thallus</tissue>
    </source>
</reference>
<feature type="repeat" description="ANK" evidence="3">
    <location>
        <begin position="90"/>
        <end position="122"/>
    </location>
</feature>
<evidence type="ECO:0000256" key="3">
    <source>
        <dbReference type="PROSITE-ProRule" id="PRU00023"/>
    </source>
</evidence>
<sequence>MVSPPPTAVGHPASADQLPPEALALATRLFDAARNGQIDILEQALRGGLKPNMTNGKGDSLIMLASYHGHVPLVHLLIRHGADPNTLNDRGQSPLAGAVFKNEEEIIKALLEGGADPTIGEPSALEATKIFRQERFEGMFKEQIEKLGDSGGMTPMGTVRVMVFESVRMREY</sequence>
<name>A0A8H7E890_9EURO</name>
<dbReference type="PROSITE" id="PS50297">
    <property type="entry name" value="ANK_REP_REGION"/>
    <property type="match status" value="2"/>
</dbReference>
<dbReference type="PANTHER" id="PTHR24171:SF8">
    <property type="entry name" value="BRCA1-ASSOCIATED RING DOMAIN PROTEIN 1"/>
    <property type="match status" value="1"/>
</dbReference>
<feature type="repeat" description="ANK" evidence="3">
    <location>
        <begin position="57"/>
        <end position="89"/>
    </location>
</feature>
<keyword evidence="5" id="KW-1185">Reference proteome</keyword>
<gene>
    <name evidence="4" type="ORF">GJ744_004399</name>
</gene>
<keyword evidence="2 3" id="KW-0040">ANK repeat</keyword>
<accession>A0A8H7E890</accession>
<dbReference type="GO" id="GO:0004842">
    <property type="term" value="F:ubiquitin-protein transferase activity"/>
    <property type="evidence" value="ECO:0007669"/>
    <property type="project" value="TreeGrafter"/>
</dbReference>
<dbReference type="PROSITE" id="PS50088">
    <property type="entry name" value="ANK_REPEAT"/>
    <property type="match status" value="2"/>
</dbReference>
<evidence type="ECO:0000313" key="4">
    <source>
        <dbReference type="EMBL" id="KAF7514074.1"/>
    </source>
</evidence>